<evidence type="ECO:0000313" key="6">
    <source>
        <dbReference type="EMBL" id="SFZ85504.1"/>
    </source>
</evidence>
<organism evidence="6 7">
    <name type="scientific">Devosia enhydra</name>
    <dbReference type="NCBI Taxonomy" id="665118"/>
    <lineage>
        <taxon>Bacteria</taxon>
        <taxon>Pseudomonadati</taxon>
        <taxon>Pseudomonadota</taxon>
        <taxon>Alphaproteobacteria</taxon>
        <taxon>Hyphomicrobiales</taxon>
        <taxon>Devosiaceae</taxon>
        <taxon>Devosia</taxon>
    </lineage>
</organism>
<keyword evidence="2 4" id="KW-0238">DNA-binding</keyword>
<dbReference type="EMBL" id="FPKU01000002">
    <property type="protein sequence ID" value="SFZ85504.1"/>
    <property type="molecule type" value="Genomic_DNA"/>
</dbReference>
<protein>
    <submittedName>
        <fullName evidence="6">Transcriptional regulator, TetR family</fullName>
    </submittedName>
</protein>
<evidence type="ECO:0000259" key="5">
    <source>
        <dbReference type="PROSITE" id="PS50977"/>
    </source>
</evidence>
<evidence type="ECO:0000256" key="3">
    <source>
        <dbReference type="ARBA" id="ARBA00023163"/>
    </source>
</evidence>
<dbReference type="InterPro" id="IPR050109">
    <property type="entry name" value="HTH-type_TetR-like_transc_reg"/>
</dbReference>
<dbReference type="AlphaFoldDB" id="A0A1K2HZJ8"/>
<evidence type="ECO:0000256" key="2">
    <source>
        <dbReference type="ARBA" id="ARBA00023125"/>
    </source>
</evidence>
<dbReference type="SUPFAM" id="SSF46689">
    <property type="entry name" value="Homeodomain-like"/>
    <property type="match status" value="1"/>
</dbReference>
<dbReference type="Gene3D" id="1.10.357.10">
    <property type="entry name" value="Tetracycline Repressor, domain 2"/>
    <property type="match status" value="1"/>
</dbReference>
<gene>
    <name evidence="6" type="ORF">SAMN02983003_2669</name>
</gene>
<dbReference type="SUPFAM" id="SSF48498">
    <property type="entry name" value="Tetracyclin repressor-like, C-terminal domain"/>
    <property type="match status" value="1"/>
</dbReference>
<dbReference type="PROSITE" id="PS50977">
    <property type="entry name" value="HTH_TETR_2"/>
    <property type="match status" value="1"/>
</dbReference>
<dbReference type="PANTHER" id="PTHR30055:SF234">
    <property type="entry name" value="HTH-TYPE TRANSCRIPTIONAL REGULATOR BETI"/>
    <property type="match status" value="1"/>
</dbReference>
<dbReference type="GO" id="GO:0003700">
    <property type="term" value="F:DNA-binding transcription factor activity"/>
    <property type="evidence" value="ECO:0007669"/>
    <property type="project" value="TreeGrafter"/>
</dbReference>
<feature type="domain" description="HTH tetR-type" evidence="5">
    <location>
        <begin position="5"/>
        <end position="64"/>
    </location>
</feature>
<dbReference type="STRING" id="665118.SAMN02983003_2669"/>
<dbReference type="PANTHER" id="PTHR30055">
    <property type="entry name" value="HTH-TYPE TRANSCRIPTIONAL REGULATOR RUTR"/>
    <property type="match status" value="1"/>
</dbReference>
<sequence>MASDLDKRERILRAAAELIVKNGLQSPMSAIAARADVAMGSIYNYFASKDDLILGVYASLAEAFNEKVVPEAIDRSVPHRARIMKYITDYIDFFWADWDRAILFEYLSNVPLIPPDALAEVFARTRAYSRTLLEEAQADGVLRPCSVQLMGGLIGGGIRNTLKWHRMSHTELGREERDEIAEMCWSAIAAEPSARA</sequence>
<dbReference type="OrthoDB" id="9802802at2"/>
<keyword evidence="1" id="KW-0805">Transcription regulation</keyword>
<evidence type="ECO:0000256" key="4">
    <source>
        <dbReference type="PROSITE-ProRule" id="PRU00335"/>
    </source>
</evidence>
<dbReference type="InterPro" id="IPR036271">
    <property type="entry name" value="Tet_transcr_reg_TetR-rel_C_sf"/>
</dbReference>
<evidence type="ECO:0000256" key="1">
    <source>
        <dbReference type="ARBA" id="ARBA00023015"/>
    </source>
</evidence>
<reference evidence="6 7" key="1">
    <citation type="submission" date="2016-11" db="EMBL/GenBank/DDBJ databases">
        <authorList>
            <person name="Jaros S."/>
            <person name="Januszkiewicz K."/>
            <person name="Wedrychowicz H."/>
        </authorList>
    </citation>
    <scope>NUCLEOTIDE SEQUENCE [LARGE SCALE GENOMIC DNA]</scope>
    <source>
        <strain evidence="6 7">ATCC 23634</strain>
    </source>
</reference>
<dbReference type="Proteomes" id="UP000183447">
    <property type="component" value="Unassembled WGS sequence"/>
</dbReference>
<keyword evidence="7" id="KW-1185">Reference proteome</keyword>
<dbReference type="InterPro" id="IPR001647">
    <property type="entry name" value="HTH_TetR"/>
</dbReference>
<dbReference type="InterPro" id="IPR009057">
    <property type="entry name" value="Homeodomain-like_sf"/>
</dbReference>
<feature type="DNA-binding region" description="H-T-H motif" evidence="4">
    <location>
        <begin position="27"/>
        <end position="46"/>
    </location>
</feature>
<accession>A0A1K2HZJ8</accession>
<proteinExistence type="predicted"/>
<name>A0A1K2HZJ8_9HYPH</name>
<dbReference type="GO" id="GO:0000976">
    <property type="term" value="F:transcription cis-regulatory region binding"/>
    <property type="evidence" value="ECO:0007669"/>
    <property type="project" value="TreeGrafter"/>
</dbReference>
<evidence type="ECO:0000313" key="7">
    <source>
        <dbReference type="Proteomes" id="UP000183447"/>
    </source>
</evidence>
<keyword evidence="3" id="KW-0804">Transcription</keyword>
<dbReference type="RefSeq" id="WP_072343824.1">
    <property type="nucleotide sequence ID" value="NZ_FPKU01000002.1"/>
</dbReference>
<dbReference type="Pfam" id="PF00440">
    <property type="entry name" value="TetR_N"/>
    <property type="match status" value="1"/>
</dbReference>
<dbReference type="PRINTS" id="PR00455">
    <property type="entry name" value="HTHTETR"/>
</dbReference>